<dbReference type="SMART" id="SM00198">
    <property type="entry name" value="SCP"/>
    <property type="match status" value="1"/>
</dbReference>
<organism evidence="3">
    <name type="scientific">Lygus hesperus</name>
    <name type="common">Western plant bug</name>
    <dbReference type="NCBI Taxonomy" id="30085"/>
    <lineage>
        <taxon>Eukaryota</taxon>
        <taxon>Metazoa</taxon>
        <taxon>Ecdysozoa</taxon>
        <taxon>Arthropoda</taxon>
        <taxon>Hexapoda</taxon>
        <taxon>Insecta</taxon>
        <taxon>Pterygota</taxon>
        <taxon>Neoptera</taxon>
        <taxon>Paraneoptera</taxon>
        <taxon>Hemiptera</taxon>
        <taxon>Heteroptera</taxon>
        <taxon>Panheteroptera</taxon>
        <taxon>Cimicomorpha</taxon>
        <taxon>Miridae</taxon>
        <taxon>Mirini</taxon>
        <taxon>Lygus</taxon>
    </lineage>
</organism>
<reference evidence="3" key="1">
    <citation type="journal article" date="2014" name="PLoS ONE">
        <title>Transcriptome-Based Identification of ABC Transporters in the Western Tarnished Plant Bug Lygus hesperus.</title>
        <authorList>
            <person name="Hull J.J."/>
            <person name="Chaney K."/>
            <person name="Geib S.M."/>
            <person name="Fabrick J.A."/>
            <person name="Brent C.S."/>
            <person name="Walsh D."/>
            <person name="Lavine L.C."/>
        </authorList>
    </citation>
    <scope>NUCLEOTIDE SEQUENCE</scope>
</reference>
<feature type="non-terminal residue" evidence="3">
    <location>
        <position position="1"/>
    </location>
</feature>
<evidence type="ECO:0000313" key="3">
    <source>
        <dbReference type="EMBL" id="JAG11021.1"/>
    </source>
</evidence>
<evidence type="ECO:0000259" key="2">
    <source>
        <dbReference type="SMART" id="SM00198"/>
    </source>
</evidence>
<sequence length="286" mass="31331">LGNMSVGRILWCSALAVSLSQVSQTLDCQASCLMFGVKDTAFSFRQRAVSDYDDAESNYSSSAYSMLSLHNGARQGLASGSLSWPPASNMRLLEWDEDLENLAQESLALWLSTTCTLSPPECFWTTPTRNFAYNYAMAGAPGSAPSLEEIFDSWTLFESPNTENPGFWSSFSNVMAANNTRLGCGETVMEERSLVARFVLCYYELGSNCSRIDDLIVDESLLYRRGAPCSGCPVGTACNASSIYPHLCAVDDTLTTTISSGDVPNSNIKLYYYQFLVILLVTPFYG</sequence>
<reference evidence="3" key="2">
    <citation type="submission" date="2014-07" db="EMBL/GenBank/DDBJ databases">
        <authorList>
            <person name="Hull J."/>
        </authorList>
    </citation>
    <scope>NUCLEOTIDE SEQUENCE</scope>
</reference>
<dbReference type="InterPro" id="IPR014044">
    <property type="entry name" value="CAP_dom"/>
</dbReference>
<dbReference type="AlphaFoldDB" id="A0A0A9WUC5"/>
<evidence type="ECO:0000256" key="1">
    <source>
        <dbReference type="SAM" id="SignalP"/>
    </source>
</evidence>
<keyword evidence="1" id="KW-0732">Signal</keyword>
<feature type="chain" id="PRO_5002071017" evidence="1">
    <location>
        <begin position="26"/>
        <end position="286"/>
    </location>
</feature>
<dbReference type="GO" id="GO:0005576">
    <property type="term" value="C:extracellular region"/>
    <property type="evidence" value="ECO:0007669"/>
    <property type="project" value="UniProtKB-SubCell"/>
</dbReference>
<dbReference type="InterPro" id="IPR035940">
    <property type="entry name" value="CAP_sf"/>
</dbReference>
<dbReference type="EMBL" id="GBHO01032583">
    <property type="protein sequence ID" value="JAG11021.1"/>
    <property type="molecule type" value="Transcribed_RNA"/>
</dbReference>
<accession>A0A0A9WUC5</accession>
<dbReference type="Gene3D" id="3.40.33.10">
    <property type="entry name" value="CAP"/>
    <property type="match status" value="1"/>
</dbReference>
<dbReference type="CDD" id="cd05380">
    <property type="entry name" value="CAP_euk"/>
    <property type="match status" value="1"/>
</dbReference>
<feature type="signal peptide" evidence="1">
    <location>
        <begin position="1"/>
        <end position="25"/>
    </location>
</feature>
<dbReference type="Pfam" id="PF00188">
    <property type="entry name" value="CAP"/>
    <property type="match status" value="1"/>
</dbReference>
<proteinExistence type="predicted"/>
<feature type="domain" description="SCP" evidence="2">
    <location>
        <begin position="61"/>
        <end position="211"/>
    </location>
</feature>
<dbReference type="SUPFAM" id="SSF55797">
    <property type="entry name" value="PR-1-like"/>
    <property type="match status" value="1"/>
</dbReference>
<protein>
    <submittedName>
        <fullName evidence="3">Venom allergen 5</fullName>
    </submittedName>
</protein>
<name>A0A0A9WUC5_LYGHE</name>
<gene>
    <name evidence="3" type="primary">VA5_29</name>
    <name evidence="3" type="ORF">CM83_41117</name>
</gene>